<keyword evidence="1" id="KW-0418">Kinase</keyword>
<dbReference type="Proteomes" id="UP000094527">
    <property type="component" value="Unassembled WGS sequence"/>
</dbReference>
<gene>
    <name evidence="1" type="ORF">Ocin01_13475</name>
</gene>
<reference evidence="1 2" key="1">
    <citation type="journal article" date="2016" name="Genome Biol. Evol.">
        <title>Gene Family Evolution Reflects Adaptation to Soil Environmental Stressors in the Genome of the Collembolan Orchesella cincta.</title>
        <authorList>
            <person name="Faddeeva-Vakhrusheva A."/>
            <person name="Derks M.F."/>
            <person name="Anvar S.Y."/>
            <person name="Agamennone V."/>
            <person name="Suring W."/>
            <person name="Smit S."/>
            <person name="van Straalen N.M."/>
            <person name="Roelofs D."/>
        </authorList>
    </citation>
    <scope>NUCLEOTIDE SEQUENCE [LARGE SCALE GENOMIC DNA]</scope>
    <source>
        <tissue evidence="1">Mixed pool</tissue>
    </source>
</reference>
<organism evidence="1 2">
    <name type="scientific">Orchesella cincta</name>
    <name type="common">Springtail</name>
    <name type="synonym">Podura cincta</name>
    <dbReference type="NCBI Taxonomy" id="48709"/>
    <lineage>
        <taxon>Eukaryota</taxon>
        <taxon>Metazoa</taxon>
        <taxon>Ecdysozoa</taxon>
        <taxon>Arthropoda</taxon>
        <taxon>Hexapoda</taxon>
        <taxon>Collembola</taxon>
        <taxon>Entomobryomorpha</taxon>
        <taxon>Entomobryoidea</taxon>
        <taxon>Orchesellidae</taxon>
        <taxon>Orchesellinae</taxon>
        <taxon>Orchesella</taxon>
    </lineage>
</organism>
<sequence length="198" mass="22869">MAVKVERGRGAHSLLMYETSVYSRLEGVAGFPEMKWCLNDSEQGHCMMGVEPWPFPGVIPVLHSMLINIKLYMTDFGISMQYFDEKSQKHILPRQTGKLVGSLKFSSLNSHLGQKMSRVKGATRKQTFDKIWETTWSTSAESFVMGSLFWEFICILKYCAKLEFEQASSYSMFRVFLQVRAKKENIEFDNVFDWTQSP</sequence>
<dbReference type="InterPro" id="IPR050235">
    <property type="entry name" value="CK1_Ser-Thr_kinase"/>
</dbReference>
<evidence type="ECO:0000313" key="2">
    <source>
        <dbReference type="Proteomes" id="UP000094527"/>
    </source>
</evidence>
<dbReference type="InterPro" id="IPR011009">
    <property type="entry name" value="Kinase-like_dom_sf"/>
</dbReference>
<evidence type="ECO:0000313" key="1">
    <source>
        <dbReference type="EMBL" id="ODM93204.1"/>
    </source>
</evidence>
<keyword evidence="1" id="KW-0808">Transferase</keyword>
<accession>A0A1D2MK58</accession>
<dbReference type="STRING" id="48709.A0A1D2MK58"/>
<name>A0A1D2MK58_ORCCI</name>
<comment type="caution">
    <text evidence="1">The sequence shown here is derived from an EMBL/GenBank/DDBJ whole genome shotgun (WGS) entry which is preliminary data.</text>
</comment>
<dbReference type="EMBL" id="LJIJ01001045">
    <property type="protein sequence ID" value="ODM93204.1"/>
    <property type="molecule type" value="Genomic_DNA"/>
</dbReference>
<dbReference type="SUPFAM" id="SSF56112">
    <property type="entry name" value="Protein kinase-like (PK-like)"/>
    <property type="match status" value="1"/>
</dbReference>
<dbReference type="OrthoDB" id="5800476at2759"/>
<dbReference type="Gene3D" id="3.30.200.20">
    <property type="entry name" value="Phosphorylase Kinase, domain 1"/>
    <property type="match status" value="1"/>
</dbReference>
<dbReference type="PANTHER" id="PTHR11909">
    <property type="entry name" value="CASEIN KINASE-RELATED"/>
    <property type="match status" value="1"/>
</dbReference>
<dbReference type="Gene3D" id="1.10.510.10">
    <property type="entry name" value="Transferase(Phosphotransferase) domain 1"/>
    <property type="match status" value="1"/>
</dbReference>
<proteinExistence type="predicted"/>
<keyword evidence="2" id="KW-1185">Reference proteome</keyword>
<protein>
    <submittedName>
        <fullName evidence="1">Casein kinase I isoform alpha</fullName>
    </submittedName>
</protein>
<dbReference type="GO" id="GO:0016301">
    <property type="term" value="F:kinase activity"/>
    <property type="evidence" value="ECO:0007669"/>
    <property type="project" value="UniProtKB-KW"/>
</dbReference>
<dbReference type="AlphaFoldDB" id="A0A1D2MK58"/>